<evidence type="ECO:0000313" key="3">
    <source>
        <dbReference type="EMBL" id="VAH17658.1"/>
    </source>
</evidence>
<dbReference type="OMA" id="CHENSPE"/>
<dbReference type="EMBL" id="LT934112">
    <property type="protein sequence ID" value="VAH17658.1"/>
    <property type="molecule type" value="Genomic_DNA"/>
</dbReference>
<feature type="domain" description="HAT C-terminal dimerisation" evidence="1">
    <location>
        <begin position="471"/>
        <end position="559"/>
    </location>
</feature>
<organism evidence="3 4">
    <name type="scientific">Triticum turgidum subsp. durum</name>
    <name type="common">Durum wheat</name>
    <name type="synonym">Triticum durum</name>
    <dbReference type="NCBI Taxonomy" id="4567"/>
    <lineage>
        <taxon>Eukaryota</taxon>
        <taxon>Viridiplantae</taxon>
        <taxon>Streptophyta</taxon>
        <taxon>Embryophyta</taxon>
        <taxon>Tracheophyta</taxon>
        <taxon>Spermatophyta</taxon>
        <taxon>Magnoliopsida</taxon>
        <taxon>Liliopsida</taxon>
        <taxon>Poales</taxon>
        <taxon>Poaceae</taxon>
        <taxon>BOP clade</taxon>
        <taxon>Pooideae</taxon>
        <taxon>Triticodae</taxon>
        <taxon>Triticeae</taxon>
        <taxon>Triticinae</taxon>
        <taxon>Triticum</taxon>
    </lineage>
</organism>
<sequence>MLASDGLNDWKRLSARLKDHENSVDHLTNMNTWNEVRLGLSKNQTIDDDMQRGIAKEKERWRQVLIRIVSAVKFLAKHTLAFRGSNEKLYQDNNGNFLGTIEMIAEFDPVMQEHIRRIQNSEIHHHYLGHKIQNELISVLADAVRNVILKIIKDAKYFSVILDCTPDVSHEEQMTLIVRCVNMSSNLPRVDEFFLEFLKVEDTSGLGLLKLLMDTLSFFDLNVADVRGQGYDNGSNMKGQYQVVQSRFLKENPKALYMPCACHSLNLTLCDMAKSCKQWKILLDNLPKGTKLTLNPLSSTRWESRIKSVQPIRYQTIHVISALKELEETSTDDPAAVSDAQSLVSQKLQEKMVCIDATIKHIDGVMLYFKKYRDEGFQASIEIAKSIASDMDIEPEFPSKRQRKRKRHHDEINDQEEEIQFRFDQLKKFEKVFGLLFNSKNLKSLDDSKLQECCATFAKAFSDDKSSDVDLHDFVSELKVLQVTLPDGLMSALEILQFVMVVDCYPNVSVAYQILLTVPVTVASTERSFSKLKLLKNYLRSTMLQDRLNGLAMCCIEKDILDNVDLDCALNDFASRDARRNFF</sequence>
<dbReference type="Proteomes" id="UP000324705">
    <property type="component" value="Chromosome 1B"/>
</dbReference>
<dbReference type="GO" id="GO:0046983">
    <property type="term" value="F:protein dimerization activity"/>
    <property type="evidence" value="ECO:0007669"/>
    <property type="project" value="InterPro"/>
</dbReference>
<evidence type="ECO:0000313" key="4">
    <source>
        <dbReference type="Proteomes" id="UP000324705"/>
    </source>
</evidence>
<dbReference type="AlphaFoldDB" id="A0A9R0QU91"/>
<dbReference type="InterPro" id="IPR012337">
    <property type="entry name" value="RNaseH-like_sf"/>
</dbReference>
<dbReference type="PANTHER" id="PTHR45749:SF35">
    <property type="entry name" value="AC-LIKE TRANSPOSASE-RELATED"/>
    <property type="match status" value="1"/>
</dbReference>
<feature type="domain" description="DUF4371" evidence="2">
    <location>
        <begin position="16"/>
        <end position="241"/>
    </location>
</feature>
<dbReference type="Pfam" id="PF14291">
    <property type="entry name" value="DUF4371"/>
    <property type="match status" value="1"/>
</dbReference>
<keyword evidence="4" id="KW-1185">Reference proteome</keyword>
<evidence type="ECO:0000259" key="1">
    <source>
        <dbReference type="Pfam" id="PF05699"/>
    </source>
</evidence>
<protein>
    <submittedName>
        <fullName evidence="3">Uncharacterized protein</fullName>
    </submittedName>
</protein>
<reference evidence="3 4" key="1">
    <citation type="submission" date="2017-09" db="EMBL/GenBank/DDBJ databases">
        <authorList>
            <consortium name="International Durum Wheat Genome Sequencing Consortium (IDWGSC)"/>
            <person name="Milanesi L."/>
        </authorList>
    </citation>
    <scope>NUCLEOTIDE SEQUENCE [LARGE SCALE GENOMIC DNA]</scope>
    <source>
        <strain evidence="4">cv. Svevo</strain>
    </source>
</reference>
<accession>A0A9R0QU91</accession>
<dbReference type="InterPro" id="IPR008906">
    <property type="entry name" value="HATC_C_dom"/>
</dbReference>
<proteinExistence type="predicted"/>
<evidence type="ECO:0000259" key="2">
    <source>
        <dbReference type="Pfam" id="PF14291"/>
    </source>
</evidence>
<dbReference type="InterPro" id="IPR025398">
    <property type="entry name" value="DUF4371"/>
</dbReference>
<gene>
    <name evidence="3" type="ORF">TRITD_1Bv1G125340</name>
</gene>
<dbReference type="Gramene" id="TRITD1Bv1G125340.1">
    <property type="protein sequence ID" value="TRITD1Bv1G125340.1"/>
    <property type="gene ID" value="TRITD1Bv1G125340"/>
</dbReference>
<dbReference type="SUPFAM" id="SSF53098">
    <property type="entry name" value="Ribonuclease H-like"/>
    <property type="match status" value="1"/>
</dbReference>
<name>A0A9R0QU91_TRITD</name>
<dbReference type="Pfam" id="PF05699">
    <property type="entry name" value="Dimer_Tnp_hAT"/>
    <property type="match status" value="1"/>
</dbReference>
<dbReference type="PANTHER" id="PTHR45749">
    <property type="match status" value="1"/>
</dbReference>